<dbReference type="PANTHER" id="PTHR11552">
    <property type="entry name" value="GLUCOSE-METHANOL-CHOLINE GMC OXIDOREDUCTASE"/>
    <property type="match status" value="1"/>
</dbReference>
<dbReference type="Proteomes" id="UP000682892">
    <property type="component" value="Unassembled WGS sequence"/>
</dbReference>
<dbReference type="PROSITE" id="PS00623">
    <property type="entry name" value="GMC_OXRED_1"/>
    <property type="match status" value="1"/>
</dbReference>
<evidence type="ECO:0000256" key="1">
    <source>
        <dbReference type="ARBA" id="ARBA00010790"/>
    </source>
</evidence>
<gene>
    <name evidence="5" type="ORF">AaeL_AAEL004021</name>
</gene>
<dbReference type="AlphaFoldDB" id="Q17DW5"/>
<reference evidence="5" key="3">
    <citation type="submission" date="2012-09" db="EMBL/GenBank/DDBJ databases">
        <authorList>
            <consortium name="VectorBase"/>
        </authorList>
    </citation>
    <scope>NUCLEOTIDE SEQUENCE</scope>
    <source>
        <strain evidence="5">Liverpool</strain>
    </source>
</reference>
<comment type="similarity">
    <text evidence="1 2">Belongs to the GMC oxidoreductase family.</text>
</comment>
<dbReference type="PaxDb" id="7159-AAEL004021-PA"/>
<dbReference type="SUPFAM" id="SSF51905">
    <property type="entry name" value="FAD/NAD(P)-binding domain"/>
    <property type="match status" value="1"/>
</dbReference>
<feature type="domain" description="Glucose-methanol-choline oxidoreductase N-terminal" evidence="3">
    <location>
        <begin position="136"/>
        <end position="159"/>
    </location>
</feature>
<keyword evidence="2" id="KW-0285">Flavoprotein</keyword>
<dbReference type="PhylomeDB" id="Q17DW5"/>
<reference evidence="5" key="1">
    <citation type="submission" date="2005-10" db="EMBL/GenBank/DDBJ databases">
        <authorList>
            <person name="Loftus B.J."/>
            <person name="Nene V.M."/>
            <person name="Hannick L.I."/>
            <person name="Bidwell S."/>
            <person name="Haas B."/>
            <person name="Amedeo P."/>
            <person name="Orvis J."/>
            <person name="Wortman J.R."/>
            <person name="White O.R."/>
            <person name="Salzberg S."/>
            <person name="Shumway M."/>
            <person name="Koo H."/>
            <person name="Zhao Y."/>
            <person name="Holmes M."/>
            <person name="Miller J."/>
            <person name="Schatz M."/>
            <person name="Pop M."/>
            <person name="Pai G."/>
            <person name="Utterback T."/>
            <person name="Rogers Y.-H."/>
            <person name="Kravitz S."/>
            <person name="Fraser C.M."/>
        </authorList>
    </citation>
    <scope>NUCLEOTIDE SEQUENCE</scope>
    <source>
        <strain evidence="5">Liverpool</strain>
    </source>
</reference>
<dbReference type="EMBL" id="CH477290">
    <property type="protein sequence ID" value="EAT44636.1"/>
    <property type="molecule type" value="Genomic_DNA"/>
</dbReference>
<evidence type="ECO:0000313" key="5">
    <source>
        <dbReference type="EMBL" id="EAT44636.1"/>
    </source>
</evidence>
<dbReference type="STRING" id="7159.Q17DW5"/>
<dbReference type="InterPro" id="IPR007867">
    <property type="entry name" value="GMC_OxRtase_C"/>
</dbReference>
<protein>
    <submittedName>
        <fullName evidence="5">AAEL004021-PA</fullName>
    </submittedName>
</protein>
<evidence type="ECO:0000256" key="2">
    <source>
        <dbReference type="RuleBase" id="RU003968"/>
    </source>
</evidence>
<sequence length="732" mass="81385">MSELVGAAFGSVATAASSVGWFVPMLVAAIAYFQYEEFMDPEARVMDIPTDAMLDKYDFIIIGAGSAGAVLANRLTEVENWNVLVLEAGGDETEISEVPLMAGYLQLSKLDWKYKTEPSGTYCLAMVGGRCNWPRGKVLGGSSVLNYMLYLRGNKKDYDQWEELGNPGWGYKDALYYFKKSEDNTNPYLANTPYHSTGGYLTVGEAPYHTPLAAAFVEAGVEMGYDNRDLNGAKATGFMIAQGTIRRGGRCSTGKAFLRPARLRPNLHVAMYSHVTRILIDPVTKVAFGVEFIRDRKIHVVRASKEVILSGGAVNSPQILMLSGVGPKTELAKHRIPLIKDLSVGENLQDHVALCGLTFLVNQPVSIVEHRYHTVSTVLQYAVLGQGPLTVLGGVEGLAFVNTKYVNASDDFPDIEFHFVSGSTNSDGGNQLKKAHGLTDAFYEAVFAPINNMDSWSIIPMLLRPKSIGKIQLRSSNPLDYPYIYANYFHDELDLKTLIEGAKIAYAVSRTQTMQKFQSTMSGYKFPGCAHIKMFTDLYWECMIRHYTCTIYHPVGTCKMGPYWDKTAVVDPQLRVYGIRGLRVIDASIMPLLVSANTNAPVIMIAEKGADMIKDFWIKRSVVKTATAPAHRQSLAILKSPFAGKWYRYPLTLSRDLIDCSRSGRNPKVKFKEDLEIGEKNMKAILSNYWWEREVENRKGNEKANPNDPLKDDGNSKVSYLRVSRFLITLPG</sequence>
<evidence type="ECO:0000259" key="4">
    <source>
        <dbReference type="PROSITE" id="PS00624"/>
    </source>
</evidence>
<dbReference type="OMA" id="TQKHGER"/>
<dbReference type="Pfam" id="PF05199">
    <property type="entry name" value="GMC_oxred_C"/>
    <property type="match status" value="1"/>
</dbReference>
<accession>Q17DW5</accession>
<dbReference type="Gene3D" id="3.50.50.60">
    <property type="entry name" value="FAD/NAD(P)-binding domain"/>
    <property type="match status" value="1"/>
</dbReference>
<dbReference type="HOGENOM" id="CLU_002865_7_0_1"/>
<dbReference type="InterPro" id="IPR012132">
    <property type="entry name" value="GMC_OxRdtase"/>
</dbReference>
<dbReference type="PROSITE" id="PS00624">
    <property type="entry name" value="GMC_OXRED_2"/>
    <property type="match status" value="1"/>
</dbReference>
<dbReference type="InterPro" id="IPR000172">
    <property type="entry name" value="GMC_OxRdtase_N"/>
</dbReference>
<dbReference type="eggNOG" id="KOG1238">
    <property type="taxonomic scope" value="Eukaryota"/>
</dbReference>
<dbReference type="SUPFAM" id="SSF54373">
    <property type="entry name" value="FAD-linked reductases, C-terminal domain"/>
    <property type="match status" value="1"/>
</dbReference>
<dbReference type="InterPro" id="IPR036188">
    <property type="entry name" value="FAD/NAD-bd_sf"/>
</dbReference>
<evidence type="ECO:0000313" key="6">
    <source>
        <dbReference type="Proteomes" id="UP000682892"/>
    </source>
</evidence>
<evidence type="ECO:0000259" key="3">
    <source>
        <dbReference type="PROSITE" id="PS00623"/>
    </source>
</evidence>
<reference evidence="5" key="2">
    <citation type="journal article" date="2007" name="Science">
        <title>Genome sequence of Aedes aegypti, a major arbovirus vector.</title>
        <authorList>
            <person name="Nene V."/>
            <person name="Wortman J.R."/>
            <person name="Lawson D."/>
            <person name="Haas B."/>
            <person name="Kodira C."/>
            <person name="Tu Z.J."/>
            <person name="Loftus B."/>
            <person name="Xi Z."/>
            <person name="Megy K."/>
            <person name="Grabherr M."/>
            <person name="Ren Q."/>
            <person name="Zdobnov E.M."/>
            <person name="Lobo N.F."/>
            <person name="Campbell K.S."/>
            <person name="Brown S.E."/>
            <person name="Bonaldo M.F."/>
            <person name="Zhu J."/>
            <person name="Sinkins S.P."/>
            <person name="Hogenkamp D.G."/>
            <person name="Amedeo P."/>
            <person name="Arensburger P."/>
            <person name="Atkinson P.W."/>
            <person name="Bidwell S."/>
            <person name="Biedler J."/>
            <person name="Birney E."/>
            <person name="Bruggner R.V."/>
            <person name="Costas J."/>
            <person name="Coy M.R."/>
            <person name="Crabtree J."/>
            <person name="Crawford M."/>
            <person name="Debruyn B."/>
            <person name="Decaprio D."/>
            <person name="Eiglmeier K."/>
            <person name="Eisenstadt E."/>
            <person name="El-Dorry H."/>
            <person name="Gelbart W.M."/>
            <person name="Gomes S.L."/>
            <person name="Hammond M."/>
            <person name="Hannick L.I."/>
            <person name="Hogan J.R."/>
            <person name="Holmes M.H."/>
            <person name="Jaffe D."/>
            <person name="Johnston J.S."/>
            <person name="Kennedy R.C."/>
            <person name="Koo H."/>
            <person name="Kravitz S."/>
            <person name="Kriventseva E.V."/>
            <person name="Kulp D."/>
            <person name="Labutti K."/>
            <person name="Lee E."/>
            <person name="Li S."/>
            <person name="Lovin D.D."/>
            <person name="Mao C."/>
            <person name="Mauceli E."/>
            <person name="Menck C.F."/>
            <person name="Miller J.R."/>
            <person name="Montgomery P."/>
            <person name="Mori A."/>
            <person name="Nascimento A.L."/>
            <person name="Naveira H.F."/>
            <person name="Nusbaum C."/>
            <person name="O'leary S."/>
            <person name="Orvis J."/>
            <person name="Pertea M."/>
            <person name="Quesneville H."/>
            <person name="Reidenbach K.R."/>
            <person name="Rogers Y.H."/>
            <person name="Roth C.W."/>
            <person name="Schneider J.R."/>
            <person name="Schatz M."/>
            <person name="Shumway M."/>
            <person name="Stanke M."/>
            <person name="Stinson E.O."/>
            <person name="Tubio J.M."/>
            <person name="Vanzee J.P."/>
            <person name="Verjovski-Almeida S."/>
            <person name="Werner D."/>
            <person name="White O."/>
            <person name="Wyder S."/>
            <person name="Zeng Q."/>
            <person name="Zhao Q."/>
            <person name="Zhao Y."/>
            <person name="Hill C.A."/>
            <person name="Raikhel A.S."/>
            <person name="Soares M.B."/>
            <person name="Knudson D.L."/>
            <person name="Lee N.H."/>
            <person name="Galagan J."/>
            <person name="Salzberg S.L."/>
            <person name="Paulsen I.T."/>
            <person name="Dimopoulos G."/>
            <person name="Collins F.H."/>
            <person name="Birren B."/>
            <person name="Fraser-Liggett C.M."/>
            <person name="Severson D.W."/>
        </authorList>
    </citation>
    <scope>NUCLEOTIDE SEQUENCE [LARGE SCALE GENOMIC DNA]</scope>
    <source>
        <strain evidence="5">Liverpool</strain>
    </source>
</reference>
<name>Q17DW5_AEDAE</name>
<dbReference type="Gene3D" id="3.30.560.10">
    <property type="entry name" value="Glucose Oxidase, domain 3"/>
    <property type="match status" value="1"/>
</dbReference>
<feature type="domain" description="Glucose-methanol-choline oxidoreductase N-terminal" evidence="4">
    <location>
        <begin position="312"/>
        <end position="326"/>
    </location>
</feature>
<dbReference type="VEuPathDB" id="VectorBase:AAEL004021"/>
<dbReference type="Pfam" id="PF00732">
    <property type="entry name" value="GMC_oxred_N"/>
    <property type="match status" value="1"/>
</dbReference>
<organism evidence="5 6">
    <name type="scientific">Aedes aegypti</name>
    <name type="common">Yellowfever mosquito</name>
    <name type="synonym">Culex aegypti</name>
    <dbReference type="NCBI Taxonomy" id="7159"/>
    <lineage>
        <taxon>Eukaryota</taxon>
        <taxon>Metazoa</taxon>
        <taxon>Ecdysozoa</taxon>
        <taxon>Arthropoda</taxon>
        <taxon>Hexapoda</taxon>
        <taxon>Insecta</taxon>
        <taxon>Pterygota</taxon>
        <taxon>Neoptera</taxon>
        <taxon>Endopterygota</taxon>
        <taxon>Diptera</taxon>
        <taxon>Nematocera</taxon>
        <taxon>Culicoidea</taxon>
        <taxon>Culicidae</taxon>
        <taxon>Culicinae</taxon>
        <taxon>Aedini</taxon>
        <taxon>Aedes</taxon>
        <taxon>Stegomyia</taxon>
    </lineage>
</organism>
<dbReference type="GO" id="GO:0016614">
    <property type="term" value="F:oxidoreductase activity, acting on CH-OH group of donors"/>
    <property type="evidence" value="ECO:0007669"/>
    <property type="project" value="InterPro"/>
</dbReference>
<proteinExistence type="inferred from homology"/>
<dbReference type="PANTHER" id="PTHR11552:SF227">
    <property type="entry name" value="GLUCOSE DEHYDROGENASE [FAD, QUINONE]-LIKE PROTEIN"/>
    <property type="match status" value="1"/>
</dbReference>
<keyword evidence="2" id="KW-0274">FAD</keyword>
<dbReference type="GO" id="GO:0050660">
    <property type="term" value="F:flavin adenine dinucleotide binding"/>
    <property type="evidence" value="ECO:0007669"/>
    <property type="project" value="InterPro"/>
</dbReference>